<name>A0A438B3T6_9NOCA</name>
<comment type="caution">
    <text evidence="13">The sequence shown here is derived from an EMBL/GenBank/DDBJ whole genome shotgun (WGS) entry which is preliminary data.</text>
</comment>
<dbReference type="PANTHER" id="PTHR43463">
    <property type="entry name" value="NICOTINATE-NUCLEOTIDE--DIMETHYLBENZIMIDAZOLE PHOSPHORIBOSYLTRANSFERASE"/>
    <property type="match status" value="1"/>
</dbReference>
<dbReference type="HAMAP" id="MF_00230">
    <property type="entry name" value="CobT"/>
    <property type="match status" value="1"/>
</dbReference>
<evidence type="ECO:0000313" key="14">
    <source>
        <dbReference type="Proteomes" id="UP000283479"/>
    </source>
</evidence>
<evidence type="ECO:0000256" key="4">
    <source>
        <dbReference type="ARBA" id="ARBA00011991"/>
    </source>
</evidence>
<dbReference type="InterPro" id="IPR017846">
    <property type="entry name" value="Nict_dMeBzImd_PRibTrfase_bact"/>
</dbReference>
<evidence type="ECO:0000256" key="1">
    <source>
        <dbReference type="ARBA" id="ARBA00002197"/>
    </source>
</evidence>
<evidence type="ECO:0000313" key="13">
    <source>
        <dbReference type="EMBL" id="RVW05602.1"/>
    </source>
</evidence>
<keyword evidence="6 11" id="KW-0169">Cobalamin biosynthesis</keyword>
<feature type="region of interest" description="Disordered" evidence="12">
    <location>
        <begin position="1"/>
        <end position="27"/>
    </location>
</feature>
<dbReference type="OrthoDB" id="9781491at2"/>
<feature type="active site" description="Proton acceptor" evidence="11">
    <location>
        <position position="327"/>
    </location>
</feature>
<dbReference type="InterPro" id="IPR003200">
    <property type="entry name" value="Nict_dMeBzImd_PRibTrfase"/>
</dbReference>
<proteinExistence type="inferred from homology"/>
<feature type="compositionally biased region" description="Polar residues" evidence="12">
    <location>
        <begin position="1"/>
        <end position="10"/>
    </location>
</feature>
<dbReference type="InterPro" id="IPR036087">
    <property type="entry name" value="Nict_dMeBzImd_PRibTrfase_sf"/>
</dbReference>
<keyword evidence="8 11" id="KW-0808">Transferase</keyword>
<dbReference type="EMBL" id="RKLO01000001">
    <property type="protein sequence ID" value="RVW05602.1"/>
    <property type="molecule type" value="Genomic_DNA"/>
</dbReference>
<dbReference type="UniPathway" id="UPA00061">
    <property type="reaction ID" value="UER00516"/>
</dbReference>
<evidence type="ECO:0000256" key="6">
    <source>
        <dbReference type="ARBA" id="ARBA00022573"/>
    </source>
</evidence>
<comment type="pathway">
    <text evidence="2 11">Nucleoside biosynthesis; alpha-ribazole biosynthesis; alpha-ribazole from 5,6-dimethylbenzimidazole: step 1/2.</text>
</comment>
<evidence type="ECO:0000256" key="11">
    <source>
        <dbReference type="HAMAP-Rule" id="MF_00230"/>
    </source>
</evidence>
<evidence type="ECO:0000256" key="2">
    <source>
        <dbReference type="ARBA" id="ARBA00005049"/>
    </source>
</evidence>
<evidence type="ECO:0000256" key="5">
    <source>
        <dbReference type="ARBA" id="ARBA00015486"/>
    </source>
</evidence>
<dbReference type="InterPro" id="IPR023195">
    <property type="entry name" value="Nict_dMeBzImd_PRibTrfase_N"/>
</dbReference>
<evidence type="ECO:0000256" key="10">
    <source>
        <dbReference type="ARBA" id="ARBA00047340"/>
    </source>
</evidence>
<dbReference type="Gene3D" id="1.10.1610.10">
    <property type="match status" value="1"/>
</dbReference>
<feature type="compositionally biased region" description="Pro residues" evidence="12">
    <location>
        <begin position="13"/>
        <end position="25"/>
    </location>
</feature>
<feature type="compositionally biased region" description="Basic and acidic residues" evidence="12">
    <location>
        <begin position="364"/>
        <end position="401"/>
    </location>
</feature>
<reference evidence="13 14" key="1">
    <citation type="submission" date="2018-11" db="EMBL/GenBank/DDBJ databases">
        <title>Rhodococcus spongicola sp. nov. and Rhodococcus xishaensis sp. nov. from marine sponges.</title>
        <authorList>
            <person name="Li L."/>
            <person name="Lin H.W."/>
        </authorList>
    </citation>
    <scope>NUCLEOTIDE SEQUENCE [LARGE SCALE GENOMIC DNA]</scope>
    <source>
        <strain evidence="13 14">LHW51113</strain>
    </source>
</reference>
<evidence type="ECO:0000256" key="3">
    <source>
        <dbReference type="ARBA" id="ARBA00007110"/>
    </source>
</evidence>
<keyword evidence="7 11" id="KW-0328">Glycosyltransferase</keyword>
<comment type="similarity">
    <text evidence="3 11">Belongs to the CobT family.</text>
</comment>
<evidence type="ECO:0000256" key="12">
    <source>
        <dbReference type="SAM" id="MobiDB-lite"/>
    </source>
</evidence>
<dbReference type="AlphaFoldDB" id="A0A438B3T6"/>
<organism evidence="13 14">
    <name type="scientific">Rhodococcus xishaensis</name>
    <dbReference type="NCBI Taxonomy" id="2487364"/>
    <lineage>
        <taxon>Bacteria</taxon>
        <taxon>Bacillati</taxon>
        <taxon>Actinomycetota</taxon>
        <taxon>Actinomycetes</taxon>
        <taxon>Mycobacteriales</taxon>
        <taxon>Nocardiaceae</taxon>
        <taxon>Rhodococcus</taxon>
    </lineage>
</organism>
<dbReference type="FunFam" id="3.40.50.10210:FF:000001">
    <property type="entry name" value="Nicotinate-nucleotide--dimethylbenzimidazole phosphoribosyltransferase"/>
    <property type="match status" value="1"/>
</dbReference>
<dbReference type="GO" id="GO:0009236">
    <property type="term" value="P:cobalamin biosynthetic process"/>
    <property type="evidence" value="ECO:0007669"/>
    <property type="project" value="UniProtKB-UniRule"/>
</dbReference>
<dbReference type="SUPFAM" id="SSF52733">
    <property type="entry name" value="Nicotinate mononucleotide:5,6-dimethylbenzimidazole phosphoribosyltransferase (CobT)"/>
    <property type="match status" value="1"/>
</dbReference>
<evidence type="ECO:0000256" key="8">
    <source>
        <dbReference type="ARBA" id="ARBA00022679"/>
    </source>
</evidence>
<dbReference type="NCBIfam" id="TIGR03160">
    <property type="entry name" value="cobT_DBIPRT"/>
    <property type="match status" value="1"/>
</dbReference>
<comment type="catalytic activity">
    <reaction evidence="10 11">
        <text>5,6-dimethylbenzimidazole + nicotinate beta-D-ribonucleotide = alpha-ribazole 5'-phosphate + nicotinate + H(+)</text>
        <dbReference type="Rhea" id="RHEA:11196"/>
        <dbReference type="ChEBI" id="CHEBI:15378"/>
        <dbReference type="ChEBI" id="CHEBI:15890"/>
        <dbReference type="ChEBI" id="CHEBI:32544"/>
        <dbReference type="ChEBI" id="CHEBI:57502"/>
        <dbReference type="ChEBI" id="CHEBI:57918"/>
        <dbReference type="EC" id="2.4.2.21"/>
    </reaction>
</comment>
<comment type="function">
    <text evidence="1 11">Catalyzes the synthesis of alpha-ribazole-5'-phosphate from nicotinate mononucleotide (NAMN) and 5,6-dimethylbenzimidazole (DMB).</text>
</comment>
<dbReference type="GO" id="GO:0008939">
    <property type="term" value="F:nicotinate-nucleotide-dimethylbenzimidazole phosphoribosyltransferase activity"/>
    <property type="evidence" value="ECO:0007669"/>
    <property type="project" value="UniProtKB-UniRule"/>
</dbReference>
<dbReference type="CDD" id="cd02439">
    <property type="entry name" value="DMB-PRT_CobT"/>
    <property type="match status" value="1"/>
</dbReference>
<evidence type="ECO:0000256" key="9">
    <source>
        <dbReference type="ARBA" id="ARBA00030686"/>
    </source>
</evidence>
<accession>A0A438B3T6</accession>
<dbReference type="Proteomes" id="UP000283479">
    <property type="component" value="Unassembled WGS sequence"/>
</dbReference>
<feature type="region of interest" description="Disordered" evidence="12">
    <location>
        <begin position="359"/>
        <end position="409"/>
    </location>
</feature>
<dbReference type="PANTHER" id="PTHR43463:SF1">
    <property type="entry name" value="NICOTINATE-NUCLEOTIDE--DIMETHYLBENZIMIDAZOLE PHOSPHORIBOSYLTRANSFERASE"/>
    <property type="match status" value="1"/>
</dbReference>
<keyword evidence="14" id="KW-1185">Reference proteome</keyword>
<sequence length="409" mass="42243">MKGPSVTSESVIPPAPDFEPPAPPDPEIRAQAQARQVLLTKPSGSLGRLEELSVWVASCQGVCPPRMFQRPRVIVFAGDHGIAQGGVSAFPTEVTAQMVANIRAGGAAINVLADNAGAGVRVLDMAVDADTDPSVSAYKVRRSSGSIDREDAMTDEETLRAIAAGRAIADEEVDSGADLLIVGDMGIGNTTPAATLIAAITDTEPVAAVGRGTGIDDAGWMLKTAAIRDGLRRARSYTRDAVGLLRTVSGADLAAMAGFLAQAAVRRTPVILDGLVVTASALISEEFAPGAREWWVAGHRSTEPAHTIALRHLGLEPILELNMRLGEGSGAIMALPVLQGAVATLAHMATFAEAGVSDNTGVDAEDHPAVDAEDHPAVDAEDHPAVDAEHHPAVDAEHHPAVDAGTGSD</sequence>
<dbReference type="EC" id="2.4.2.21" evidence="4 11"/>
<dbReference type="NCBIfam" id="NF000996">
    <property type="entry name" value="PRK00105.1"/>
    <property type="match status" value="1"/>
</dbReference>
<dbReference type="Gene3D" id="3.40.50.10210">
    <property type="match status" value="1"/>
</dbReference>
<dbReference type="Pfam" id="PF02277">
    <property type="entry name" value="DBI_PRT"/>
    <property type="match status" value="1"/>
</dbReference>
<evidence type="ECO:0000256" key="7">
    <source>
        <dbReference type="ARBA" id="ARBA00022676"/>
    </source>
</evidence>
<gene>
    <name evidence="11 13" type="primary">cobT</name>
    <name evidence="13" type="ORF">EGT50_03315</name>
</gene>
<protein>
    <recommendedName>
        <fullName evidence="5 11">Nicotinate-nucleotide--dimethylbenzimidazole phosphoribosyltransferase</fullName>
        <shortName evidence="11">NN:DBI PRT</shortName>
        <ecNumber evidence="4 11">2.4.2.21</ecNumber>
    </recommendedName>
    <alternativeName>
        <fullName evidence="9 11">N(1)-alpha-phosphoribosyltransferase</fullName>
    </alternativeName>
</protein>